<feature type="region of interest" description="Disordered" evidence="1">
    <location>
        <begin position="263"/>
        <end position="287"/>
    </location>
</feature>
<keyword evidence="2" id="KW-1133">Transmembrane helix</keyword>
<dbReference type="PANTHER" id="PTHR30373:SF2">
    <property type="entry name" value="UPF0603 PROTEIN YGCG"/>
    <property type="match status" value="1"/>
</dbReference>
<dbReference type="Gene3D" id="3.10.310.50">
    <property type="match status" value="1"/>
</dbReference>
<protein>
    <recommendedName>
        <fullName evidence="4">TPM domain-containing protein</fullName>
    </recommendedName>
</protein>
<name>A0ABU0J1U0_9HYPH</name>
<dbReference type="PANTHER" id="PTHR30373">
    <property type="entry name" value="UPF0603 PROTEIN YGCG"/>
    <property type="match status" value="1"/>
</dbReference>
<accession>A0ABU0J1U0</accession>
<evidence type="ECO:0000259" key="4">
    <source>
        <dbReference type="Pfam" id="PF04536"/>
    </source>
</evidence>
<evidence type="ECO:0000256" key="1">
    <source>
        <dbReference type="SAM" id="MobiDB-lite"/>
    </source>
</evidence>
<keyword evidence="6" id="KW-1185">Reference proteome</keyword>
<evidence type="ECO:0000256" key="3">
    <source>
        <dbReference type="SAM" id="SignalP"/>
    </source>
</evidence>
<evidence type="ECO:0000313" key="5">
    <source>
        <dbReference type="EMBL" id="MDQ0468213.1"/>
    </source>
</evidence>
<organism evidence="5 6">
    <name type="scientific">Labrys wisconsinensis</name>
    <dbReference type="NCBI Taxonomy" id="425677"/>
    <lineage>
        <taxon>Bacteria</taxon>
        <taxon>Pseudomonadati</taxon>
        <taxon>Pseudomonadota</taxon>
        <taxon>Alphaproteobacteria</taxon>
        <taxon>Hyphomicrobiales</taxon>
        <taxon>Xanthobacteraceae</taxon>
        <taxon>Labrys</taxon>
    </lineage>
</organism>
<sequence>MSSQASPQAAAGRSSLATLGAWAPGRLRAAVVLLVVLLAALASPAFAADPTFPPLTGRVVDQAGILDAATKAALERKLAALEQTSSDQLVVATLASLQGLDIADYGYRLGRAWGIGQGKLNNGVLLIVAPSEHKLRIEVGYGLEGTLTDALSSVVIQQAILPKFRAGDMPAGISAGVDAIVSILTGDEAEWKKRAEEGARRPDTFSASDAMVLIFVVFIVLIFLGSAFRRDMSAPGAGLGTRRRGGMPPIIFPPSGGFGGGFGGGSGGGGFSGGGGSFGGGGSSGSW</sequence>
<dbReference type="InterPro" id="IPR007621">
    <property type="entry name" value="TPM_dom"/>
</dbReference>
<evidence type="ECO:0000256" key="2">
    <source>
        <dbReference type="SAM" id="Phobius"/>
    </source>
</evidence>
<feature type="signal peptide" evidence="3">
    <location>
        <begin position="1"/>
        <end position="47"/>
    </location>
</feature>
<gene>
    <name evidence="5" type="ORF">QO011_001208</name>
</gene>
<dbReference type="RefSeq" id="WP_307268985.1">
    <property type="nucleotide sequence ID" value="NZ_JAUSVX010000001.1"/>
</dbReference>
<evidence type="ECO:0000313" key="6">
    <source>
        <dbReference type="Proteomes" id="UP001242480"/>
    </source>
</evidence>
<keyword evidence="2" id="KW-0472">Membrane</keyword>
<feature type="transmembrane region" description="Helical" evidence="2">
    <location>
        <begin position="210"/>
        <end position="228"/>
    </location>
</feature>
<reference evidence="5 6" key="1">
    <citation type="submission" date="2023-07" db="EMBL/GenBank/DDBJ databases">
        <title>Genomic Encyclopedia of Type Strains, Phase IV (KMG-IV): sequencing the most valuable type-strain genomes for metagenomic binning, comparative biology and taxonomic classification.</title>
        <authorList>
            <person name="Goeker M."/>
        </authorList>
    </citation>
    <scope>NUCLEOTIDE SEQUENCE [LARGE SCALE GENOMIC DNA]</scope>
    <source>
        <strain evidence="5 6">DSM 19619</strain>
    </source>
</reference>
<feature type="chain" id="PRO_5047100142" description="TPM domain-containing protein" evidence="3">
    <location>
        <begin position="48"/>
        <end position="287"/>
    </location>
</feature>
<proteinExistence type="predicted"/>
<dbReference type="EMBL" id="JAUSVX010000001">
    <property type="protein sequence ID" value="MDQ0468213.1"/>
    <property type="molecule type" value="Genomic_DNA"/>
</dbReference>
<dbReference type="Pfam" id="PF04536">
    <property type="entry name" value="TPM_phosphatase"/>
    <property type="match status" value="1"/>
</dbReference>
<comment type="caution">
    <text evidence="5">The sequence shown here is derived from an EMBL/GenBank/DDBJ whole genome shotgun (WGS) entry which is preliminary data.</text>
</comment>
<feature type="domain" description="TPM" evidence="4">
    <location>
        <begin position="59"/>
        <end position="181"/>
    </location>
</feature>
<dbReference type="Proteomes" id="UP001242480">
    <property type="component" value="Unassembled WGS sequence"/>
</dbReference>
<keyword evidence="2" id="KW-0812">Transmembrane</keyword>
<keyword evidence="3" id="KW-0732">Signal</keyword>